<dbReference type="GO" id="GO:0005634">
    <property type="term" value="C:nucleus"/>
    <property type="evidence" value="ECO:0007669"/>
    <property type="project" value="UniProtKB-SubCell"/>
</dbReference>
<dbReference type="CDD" id="cd14705">
    <property type="entry name" value="bZIP_Zip1"/>
    <property type="match status" value="1"/>
</dbReference>
<keyword evidence="2" id="KW-0805">Transcription regulation</keyword>
<feature type="compositionally biased region" description="Pro residues" evidence="6">
    <location>
        <begin position="112"/>
        <end position="128"/>
    </location>
</feature>
<comment type="caution">
    <text evidence="8">The sequence shown here is derived from an EMBL/GenBank/DDBJ whole genome shotgun (WGS) entry which is preliminary data.</text>
</comment>
<proteinExistence type="predicted"/>
<name>A0A9P7YHY4_9HELO</name>
<sequence>MSQRPPVSRPASRSPPDGQRTTIPSLRARDDLPRVGEQAEGPRRHREGGGLDLQPSPQRARPSQHGRPAEDWRASAPSRDLGVHSMLNPSEPDSRGAGPRHSGASTDAPPHSDGPPPFGQPSTTPTPPTTESHGPSYPHQRRILTPRSPSRSLSSSRGRGGTTIDAQRSPFLSSRGRAYATETGHAMDSPSAPSSTHPQQHYGRPPSTSIPADSRRTSVPTMHAYGQGPLSQSASPSISTSSQNPSSQTSPASFLVHKGGPGPPTSSYFPSASFGSSMHQAPGGGGMQGMQYQGPSEGPYSAPAPQTPGGGSSLHPTAAGSRQTSASDPIQVLTITTSSGQYQVPVDVHQASRVADEKRARNAGASARFRQRRKEKEKEANTNIEKLQQQTRELERKVREVEQERDFYRTERDRFRDVVFRTPEVRHLAMQAPPSPTSMQGNAFAGPGQQLGGPPHPTGFHSQPPTPLVERAPRRRRMDTQGDFASVAYHLPPASTLPPVQGPGYPHGPAPGPQSLPPLRMDAQPPPHGAVSTQPPSTSGPPAPYDPYARGPGPFERSSWPGPGDNPRR</sequence>
<feature type="compositionally biased region" description="Pro residues" evidence="6">
    <location>
        <begin position="506"/>
        <end position="516"/>
    </location>
</feature>
<feature type="compositionally biased region" description="Low complexity" evidence="6">
    <location>
        <begin position="231"/>
        <end position="253"/>
    </location>
</feature>
<comment type="subcellular location">
    <subcellularLocation>
        <location evidence="1">Nucleus</location>
    </subcellularLocation>
</comment>
<evidence type="ECO:0000256" key="5">
    <source>
        <dbReference type="ARBA" id="ARBA00023242"/>
    </source>
</evidence>
<evidence type="ECO:0000256" key="1">
    <source>
        <dbReference type="ARBA" id="ARBA00004123"/>
    </source>
</evidence>
<keyword evidence="3" id="KW-0238">DNA-binding</keyword>
<dbReference type="PANTHER" id="PTHR13044:SF14">
    <property type="entry name" value="CRYPTOCEPHAL, ISOFORM A"/>
    <property type="match status" value="1"/>
</dbReference>
<dbReference type="PROSITE" id="PS50217">
    <property type="entry name" value="BZIP"/>
    <property type="match status" value="1"/>
</dbReference>
<evidence type="ECO:0000256" key="4">
    <source>
        <dbReference type="ARBA" id="ARBA00023163"/>
    </source>
</evidence>
<protein>
    <recommendedName>
        <fullName evidence="7">BZIP domain-containing protein</fullName>
    </recommendedName>
</protein>
<evidence type="ECO:0000259" key="7">
    <source>
        <dbReference type="PROSITE" id="PS50217"/>
    </source>
</evidence>
<evidence type="ECO:0000313" key="8">
    <source>
        <dbReference type="EMBL" id="KAG9233328.1"/>
    </source>
</evidence>
<dbReference type="GO" id="GO:0000977">
    <property type="term" value="F:RNA polymerase II transcription regulatory region sequence-specific DNA binding"/>
    <property type="evidence" value="ECO:0007669"/>
    <property type="project" value="TreeGrafter"/>
</dbReference>
<dbReference type="OrthoDB" id="2247093at2759"/>
<evidence type="ECO:0000256" key="2">
    <source>
        <dbReference type="ARBA" id="ARBA00023015"/>
    </source>
</evidence>
<feature type="compositionally biased region" description="Low complexity" evidence="6">
    <location>
        <begin position="266"/>
        <end position="277"/>
    </location>
</feature>
<feature type="compositionally biased region" description="Low complexity" evidence="6">
    <location>
        <begin position="1"/>
        <end position="16"/>
    </location>
</feature>
<keyword evidence="9" id="KW-1185">Reference proteome</keyword>
<evidence type="ECO:0000313" key="9">
    <source>
        <dbReference type="Proteomes" id="UP000824998"/>
    </source>
</evidence>
<dbReference type="EMBL" id="MU251506">
    <property type="protein sequence ID" value="KAG9233328.1"/>
    <property type="molecule type" value="Genomic_DNA"/>
</dbReference>
<dbReference type="AlphaFoldDB" id="A0A9P7YHY4"/>
<gene>
    <name evidence="8" type="ORF">BJ875DRAFT_50245</name>
</gene>
<feature type="region of interest" description="Disordered" evidence="6">
    <location>
        <begin position="353"/>
        <end position="390"/>
    </location>
</feature>
<feature type="compositionally biased region" description="Polar residues" evidence="6">
    <location>
        <begin position="381"/>
        <end position="390"/>
    </location>
</feature>
<organism evidence="8 9">
    <name type="scientific">Amylocarpus encephaloides</name>
    <dbReference type="NCBI Taxonomy" id="45428"/>
    <lineage>
        <taxon>Eukaryota</taxon>
        <taxon>Fungi</taxon>
        <taxon>Dikarya</taxon>
        <taxon>Ascomycota</taxon>
        <taxon>Pezizomycotina</taxon>
        <taxon>Leotiomycetes</taxon>
        <taxon>Helotiales</taxon>
        <taxon>Helotiales incertae sedis</taxon>
        <taxon>Amylocarpus</taxon>
    </lineage>
</organism>
<dbReference type="PANTHER" id="PTHR13044">
    <property type="entry name" value="ACTIVATING TRANSCRIPTION FACTOR ATF 4/5"/>
    <property type="match status" value="1"/>
</dbReference>
<keyword evidence="5" id="KW-0539">Nucleus</keyword>
<dbReference type="PROSITE" id="PS00036">
    <property type="entry name" value="BZIP_BASIC"/>
    <property type="match status" value="1"/>
</dbReference>
<accession>A0A9P7YHY4</accession>
<feature type="region of interest" description="Disordered" evidence="6">
    <location>
        <begin position="430"/>
        <end position="569"/>
    </location>
</feature>
<feature type="region of interest" description="Disordered" evidence="6">
    <location>
        <begin position="1"/>
        <end position="328"/>
    </location>
</feature>
<dbReference type="GO" id="GO:0001228">
    <property type="term" value="F:DNA-binding transcription activator activity, RNA polymerase II-specific"/>
    <property type="evidence" value="ECO:0007669"/>
    <property type="project" value="TreeGrafter"/>
</dbReference>
<evidence type="ECO:0000256" key="6">
    <source>
        <dbReference type="SAM" id="MobiDB-lite"/>
    </source>
</evidence>
<reference evidence="8" key="1">
    <citation type="journal article" date="2021" name="IMA Fungus">
        <title>Genomic characterization of three marine fungi, including Emericellopsis atlantica sp. nov. with signatures of a generalist lifestyle and marine biomass degradation.</title>
        <authorList>
            <person name="Hagestad O.C."/>
            <person name="Hou L."/>
            <person name="Andersen J.H."/>
            <person name="Hansen E.H."/>
            <person name="Altermark B."/>
            <person name="Li C."/>
            <person name="Kuhnert E."/>
            <person name="Cox R.J."/>
            <person name="Crous P.W."/>
            <person name="Spatafora J.W."/>
            <person name="Lail K."/>
            <person name="Amirebrahimi M."/>
            <person name="Lipzen A."/>
            <person name="Pangilinan J."/>
            <person name="Andreopoulos W."/>
            <person name="Hayes R.D."/>
            <person name="Ng V."/>
            <person name="Grigoriev I.V."/>
            <person name="Jackson S.A."/>
            <person name="Sutton T.D.S."/>
            <person name="Dobson A.D.W."/>
            <person name="Rama T."/>
        </authorList>
    </citation>
    <scope>NUCLEOTIDE SEQUENCE</scope>
    <source>
        <strain evidence="8">TRa018bII</strain>
    </source>
</reference>
<keyword evidence="4" id="KW-0804">Transcription</keyword>
<dbReference type="InterPro" id="IPR004827">
    <property type="entry name" value="bZIP"/>
</dbReference>
<dbReference type="Proteomes" id="UP000824998">
    <property type="component" value="Unassembled WGS sequence"/>
</dbReference>
<feature type="domain" description="BZIP" evidence="7">
    <location>
        <begin position="357"/>
        <end position="415"/>
    </location>
</feature>
<feature type="compositionally biased region" description="Low complexity" evidence="6">
    <location>
        <begin position="145"/>
        <end position="157"/>
    </location>
</feature>
<evidence type="ECO:0000256" key="3">
    <source>
        <dbReference type="ARBA" id="ARBA00023125"/>
    </source>
</evidence>